<accession>A0A0G4IW99</accession>
<evidence type="ECO:0000256" key="3">
    <source>
        <dbReference type="SAM" id="SignalP"/>
    </source>
</evidence>
<feature type="region of interest" description="Disordered" evidence="1">
    <location>
        <begin position="178"/>
        <end position="220"/>
    </location>
</feature>
<keyword evidence="2" id="KW-1133">Transmembrane helix</keyword>
<dbReference type="AlphaFoldDB" id="A0A0G4IW99"/>
<feature type="transmembrane region" description="Helical" evidence="2">
    <location>
        <begin position="240"/>
        <end position="260"/>
    </location>
</feature>
<organism evidence="4 6">
    <name type="scientific">Plasmodiophora brassicae</name>
    <name type="common">Clubroot disease agent</name>
    <dbReference type="NCBI Taxonomy" id="37360"/>
    <lineage>
        <taxon>Eukaryota</taxon>
        <taxon>Sar</taxon>
        <taxon>Rhizaria</taxon>
        <taxon>Endomyxa</taxon>
        <taxon>Phytomyxea</taxon>
        <taxon>Plasmodiophorida</taxon>
        <taxon>Plasmodiophoridae</taxon>
        <taxon>Plasmodiophora</taxon>
    </lineage>
</organism>
<name>A0A0G4IW99_PLABS</name>
<evidence type="ECO:0000313" key="7">
    <source>
        <dbReference type="Proteomes" id="UP000290189"/>
    </source>
</evidence>
<dbReference type="Proteomes" id="UP000290189">
    <property type="component" value="Unassembled WGS sequence"/>
</dbReference>
<keyword evidence="3" id="KW-0732">Signal</keyword>
<evidence type="ECO:0000313" key="4">
    <source>
        <dbReference type="EMBL" id="CEO99414.1"/>
    </source>
</evidence>
<evidence type="ECO:0000313" key="6">
    <source>
        <dbReference type="Proteomes" id="UP000039324"/>
    </source>
</evidence>
<protein>
    <submittedName>
        <fullName evidence="4">Uncharacterized protein</fullName>
    </submittedName>
</protein>
<dbReference type="Proteomes" id="UP000039324">
    <property type="component" value="Unassembled WGS sequence"/>
</dbReference>
<dbReference type="EMBL" id="CDSF01000090">
    <property type="protein sequence ID" value="CEO99414.1"/>
    <property type="molecule type" value="Genomic_DNA"/>
</dbReference>
<sequence>MHAGRATPLLYLFVVVGAVATHHDVFYDDYGNPVRPPLEVATQPATWTSIIANWQVAMRDPDVDIQSFAVADDIANLLNPDDYNELCDPETVRQHAARNLLILCAKITRIVGATTLNIGSRFIIWVVRNAPTVYRRIRQLKVEAQEKYRLLQYIPMPDLPRHRALTQADRQDPLNEDELLDQTSTPPAPLPPAAPSPPPGSYRFPDYANRQMPDSDADEDPGSLLNRIVQFFSSDQFDTVAMLVLVPMIAMVLIMIWSTYKELAMEHDVAEDAETSSVA</sequence>
<evidence type="ECO:0000256" key="1">
    <source>
        <dbReference type="SAM" id="MobiDB-lite"/>
    </source>
</evidence>
<keyword evidence="5" id="KW-0496">Mitochondrion</keyword>
<evidence type="ECO:0000313" key="5">
    <source>
        <dbReference type="EMBL" id="SPQ97419.1"/>
    </source>
</evidence>
<keyword evidence="2" id="KW-0472">Membrane</keyword>
<proteinExistence type="predicted"/>
<feature type="chain" id="PRO_5035990774" evidence="3">
    <location>
        <begin position="21"/>
        <end position="279"/>
    </location>
</feature>
<gene>
    <name evidence="4" type="ORF">PBRA_001320</name>
    <name evidence="5" type="ORF">PLBR_LOCUS4634</name>
</gene>
<keyword evidence="2" id="KW-0812">Transmembrane</keyword>
<feature type="compositionally biased region" description="Pro residues" evidence="1">
    <location>
        <begin position="186"/>
        <end position="200"/>
    </location>
</feature>
<reference evidence="5 7" key="2">
    <citation type="submission" date="2018-03" db="EMBL/GenBank/DDBJ databases">
        <authorList>
            <person name="Fogelqvist J."/>
        </authorList>
    </citation>
    <scope>NUCLEOTIDE SEQUENCE [LARGE SCALE GENOMIC DNA]</scope>
</reference>
<feature type="signal peptide" evidence="3">
    <location>
        <begin position="1"/>
        <end position="20"/>
    </location>
</feature>
<keyword evidence="6" id="KW-1185">Reference proteome</keyword>
<evidence type="ECO:0000256" key="2">
    <source>
        <dbReference type="SAM" id="Phobius"/>
    </source>
</evidence>
<dbReference type="EMBL" id="OVEO01000007">
    <property type="protein sequence ID" value="SPQ97419.1"/>
    <property type="molecule type" value="Genomic_DNA"/>
</dbReference>
<geneLocation type="mitochondrion" evidence="5"/>
<reference evidence="4 6" key="1">
    <citation type="submission" date="2015-02" db="EMBL/GenBank/DDBJ databases">
        <authorList>
            <person name="Chooi Y.-H."/>
        </authorList>
    </citation>
    <scope>NUCLEOTIDE SEQUENCE [LARGE SCALE GENOMIC DNA]</scope>
    <source>
        <strain evidence="4">E3</strain>
    </source>
</reference>